<dbReference type="InterPro" id="IPR001307">
    <property type="entry name" value="Thiosulphate_STrfase_CS"/>
</dbReference>
<evidence type="ECO:0000313" key="5">
    <source>
        <dbReference type="EMBL" id="MDK7186829.1"/>
    </source>
</evidence>
<keyword evidence="2" id="KW-0677">Repeat</keyword>
<dbReference type="Proteomes" id="UP001229251">
    <property type="component" value="Unassembled WGS sequence"/>
</dbReference>
<sequence>MALEHDALMASNYQIEQAGIDSRLMRDHEPLRPDHFFISAHTLKKALDQKMDSLVVLDVTRGKGNYQLDQTRVASDYAKGHIPGATHFNTDVLGEFKDYLLEPDLLKERFLAKGITKDTLLVVYSIYARDILYIASRVAFAAYYLGVDQVKILDGGLQAWQRAGFELEYGEKLDKAVQDFGCDVPKRPEIYIKTPEDLLNYREEHPKAILASVRTWKEYLGVNEGHAWNKGVGEIAGARYLGDERLANIQGYIANSDIYQPQWEQWGLTRDREIVLYCGTSWRSSTAFFVMKQLGYKHLAMFDGSWFKWYQAHLENPKRFPIQRGNPMGQPPLELIDF</sequence>
<reference evidence="5" key="1">
    <citation type="submission" date="2023-05" db="EMBL/GenBank/DDBJ databases">
        <title>Cataloging the Phylogenetic Diversity of Human Bladder Bacteria.</title>
        <authorList>
            <person name="Du J."/>
        </authorList>
    </citation>
    <scope>NUCLEOTIDE SEQUENCE</scope>
    <source>
        <strain evidence="5">UMB1231</strain>
    </source>
</reference>
<organism evidence="5 6">
    <name type="scientific">Facklamia hominis</name>
    <dbReference type="NCBI Taxonomy" id="178214"/>
    <lineage>
        <taxon>Bacteria</taxon>
        <taxon>Bacillati</taxon>
        <taxon>Bacillota</taxon>
        <taxon>Bacilli</taxon>
        <taxon>Lactobacillales</taxon>
        <taxon>Aerococcaceae</taxon>
        <taxon>Facklamia</taxon>
    </lineage>
</organism>
<evidence type="ECO:0000256" key="1">
    <source>
        <dbReference type="ARBA" id="ARBA00012245"/>
    </source>
</evidence>
<dbReference type="PROSITE" id="PS50206">
    <property type="entry name" value="RHODANESE_3"/>
    <property type="match status" value="2"/>
</dbReference>
<dbReference type="EC" id="2.8.1.1" evidence="1"/>
<dbReference type="AlphaFoldDB" id="A0AAJ1V5B2"/>
<dbReference type="InterPro" id="IPR001763">
    <property type="entry name" value="Rhodanese-like_dom"/>
</dbReference>
<evidence type="ECO:0000313" key="6">
    <source>
        <dbReference type="Proteomes" id="UP001229251"/>
    </source>
</evidence>
<comment type="caution">
    <text evidence="5">The sequence shown here is derived from an EMBL/GenBank/DDBJ whole genome shotgun (WGS) entry which is preliminary data.</text>
</comment>
<dbReference type="EMBL" id="JASOOE010000003">
    <property type="protein sequence ID" value="MDK7186829.1"/>
    <property type="molecule type" value="Genomic_DNA"/>
</dbReference>
<gene>
    <name evidence="5" type="ORF">QP433_02420</name>
</gene>
<dbReference type="Pfam" id="PF00581">
    <property type="entry name" value="Rhodanese"/>
    <property type="match status" value="2"/>
</dbReference>
<proteinExistence type="predicted"/>
<evidence type="ECO:0000256" key="2">
    <source>
        <dbReference type="ARBA" id="ARBA00022737"/>
    </source>
</evidence>
<dbReference type="SMART" id="SM00450">
    <property type="entry name" value="RHOD"/>
    <property type="match status" value="2"/>
</dbReference>
<dbReference type="InterPro" id="IPR051126">
    <property type="entry name" value="Thiosulfate_sulfurtransferase"/>
</dbReference>
<dbReference type="PANTHER" id="PTHR43855">
    <property type="entry name" value="THIOSULFATE SULFURTRANSFERASE"/>
    <property type="match status" value="1"/>
</dbReference>
<evidence type="ECO:0000259" key="4">
    <source>
        <dbReference type="PROSITE" id="PS50206"/>
    </source>
</evidence>
<evidence type="ECO:0000256" key="3">
    <source>
        <dbReference type="ARBA" id="ARBA00047549"/>
    </source>
</evidence>
<accession>A0AAJ1V5B2</accession>
<dbReference type="SUPFAM" id="SSF52821">
    <property type="entry name" value="Rhodanese/Cell cycle control phosphatase"/>
    <property type="match status" value="2"/>
</dbReference>
<dbReference type="GO" id="GO:0004792">
    <property type="term" value="F:thiosulfate-cyanide sulfurtransferase activity"/>
    <property type="evidence" value="ECO:0007669"/>
    <property type="project" value="UniProtKB-EC"/>
</dbReference>
<feature type="domain" description="Rhodanese" evidence="4">
    <location>
        <begin position="62"/>
        <end position="169"/>
    </location>
</feature>
<feature type="domain" description="Rhodanese" evidence="4">
    <location>
        <begin position="204"/>
        <end position="318"/>
    </location>
</feature>
<dbReference type="Gene3D" id="3.40.250.10">
    <property type="entry name" value="Rhodanese-like domain"/>
    <property type="match status" value="2"/>
</dbReference>
<dbReference type="InterPro" id="IPR036873">
    <property type="entry name" value="Rhodanese-like_dom_sf"/>
</dbReference>
<dbReference type="PROSITE" id="PS00380">
    <property type="entry name" value="RHODANESE_1"/>
    <property type="match status" value="1"/>
</dbReference>
<comment type="catalytic activity">
    <reaction evidence="3">
        <text>thiosulfate + hydrogen cyanide = thiocyanate + sulfite + 2 H(+)</text>
        <dbReference type="Rhea" id="RHEA:16881"/>
        <dbReference type="ChEBI" id="CHEBI:15378"/>
        <dbReference type="ChEBI" id="CHEBI:17359"/>
        <dbReference type="ChEBI" id="CHEBI:18022"/>
        <dbReference type="ChEBI" id="CHEBI:18407"/>
        <dbReference type="ChEBI" id="CHEBI:33542"/>
        <dbReference type="EC" id="2.8.1.1"/>
    </reaction>
</comment>
<protein>
    <recommendedName>
        <fullName evidence="1">thiosulfate sulfurtransferase</fullName>
        <ecNumber evidence="1">2.8.1.1</ecNumber>
    </recommendedName>
</protein>
<dbReference type="RefSeq" id="WP_285065422.1">
    <property type="nucleotide sequence ID" value="NZ_JASOOE010000003.1"/>
</dbReference>
<dbReference type="PANTHER" id="PTHR43855:SF1">
    <property type="entry name" value="THIOSULFATE SULFURTRANSFERASE"/>
    <property type="match status" value="1"/>
</dbReference>
<name>A0AAJ1V5B2_9LACT</name>